<evidence type="ECO:0000313" key="1">
    <source>
        <dbReference type="EMBL" id="KAK1860134.1"/>
    </source>
</evidence>
<proteinExistence type="predicted"/>
<evidence type="ECO:0000313" key="2">
    <source>
        <dbReference type="Proteomes" id="UP000798662"/>
    </source>
</evidence>
<comment type="caution">
    <text evidence="1">The sequence shown here is derived from an EMBL/GenBank/DDBJ whole genome shotgun (WGS) entry which is preliminary data.</text>
</comment>
<organism evidence="1 2">
    <name type="scientific">Pyropia yezoensis</name>
    <name type="common">Susabi-nori</name>
    <name type="synonym">Porphyra yezoensis</name>
    <dbReference type="NCBI Taxonomy" id="2788"/>
    <lineage>
        <taxon>Eukaryota</taxon>
        <taxon>Rhodophyta</taxon>
        <taxon>Bangiophyceae</taxon>
        <taxon>Bangiales</taxon>
        <taxon>Bangiaceae</taxon>
        <taxon>Pyropia</taxon>
    </lineage>
</organism>
<accession>A0ACC3BQ75</accession>
<gene>
    <name evidence="1" type="ORF">I4F81_002723</name>
</gene>
<dbReference type="Proteomes" id="UP000798662">
    <property type="component" value="Chromosome 1"/>
</dbReference>
<reference evidence="1" key="1">
    <citation type="submission" date="2019-11" db="EMBL/GenBank/DDBJ databases">
        <title>Nori genome reveals adaptations in red seaweeds to the harsh intertidal environment.</title>
        <authorList>
            <person name="Wang D."/>
            <person name="Mao Y."/>
        </authorList>
    </citation>
    <scope>NUCLEOTIDE SEQUENCE</scope>
    <source>
        <tissue evidence="1">Gametophyte</tissue>
    </source>
</reference>
<keyword evidence="2" id="KW-1185">Reference proteome</keyword>
<protein>
    <submittedName>
        <fullName evidence="1">Uncharacterized protein</fullName>
    </submittedName>
</protein>
<name>A0ACC3BQ75_PYRYE</name>
<sequence>MYAFVAATPVMSRSAFAGSAVSRAPAPVASTMTMKASKAIPFLEAPEKLDETKAGYAGFDPLYLSNYLDQDYAAQGELKNGRVAMLACLGWLVAEVVHLPNKQFSNPVALDAIYQVPVAGWVQILIAISVVELATFKMVYDPKRAAGQLGFDPLKMDSPTMRLKEVKNGRLAMIGIIGLIFQQLVFHKPTIAQLANGVTL</sequence>
<dbReference type="EMBL" id="CM020618">
    <property type="protein sequence ID" value="KAK1860134.1"/>
    <property type="molecule type" value="Genomic_DNA"/>
</dbReference>